<evidence type="ECO:0000313" key="1">
    <source>
        <dbReference type="EMBL" id="OEH79329.1"/>
    </source>
</evidence>
<sequence length="260" mass="28203">MVTPMSDAPGPAKASFSYFAIHDETPCVSGSVEAALRGGLCGFLLGSAFAKVVLAAPEGPPPNPRGAGVSLKQEKELLTQSRWLMLLASRHRLYEAQQRNSQLLLQHRRLLLRVTESTSAVTPAAAATPRHPPTSKRVKSLTIAWLGGRVACVLDSVLESTLYCVLERDLRLSPLIVRPATWGFVALYLHRSFLNQKSIFAAEGKKASTRALLKGLLRPSFAVPQFKQSFLMLVAGRALFDFATAAAASTVRLTADEHQQ</sequence>
<reference evidence="1 2" key="1">
    <citation type="journal article" date="2016" name="BMC Genomics">
        <title>Comparative genomics reveals Cyclospora cayetanensis possesses coccidia-like metabolism and invasion components but unique surface antigens.</title>
        <authorList>
            <person name="Liu S."/>
            <person name="Wang L."/>
            <person name="Zheng H."/>
            <person name="Xu Z."/>
            <person name="Roellig D.M."/>
            <person name="Li N."/>
            <person name="Frace M.A."/>
            <person name="Tang K."/>
            <person name="Arrowood M.J."/>
            <person name="Moss D.M."/>
            <person name="Zhang L."/>
            <person name="Feng Y."/>
            <person name="Xiao L."/>
        </authorList>
    </citation>
    <scope>NUCLEOTIDE SEQUENCE [LARGE SCALE GENOMIC DNA]</scope>
    <source>
        <strain evidence="1 2">CHN_HEN01</strain>
    </source>
</reference>
<dbReference type="VEuPathDB" id="ToxoDB:cyc_03144"/>
<dbReference type="EMBL" id="JROU02000423">
    <property type="protein sequence ID" value="OEH79329.1"/>
    <property type="molecule type" value="Genomic_DNA"/>
</dbReference>
<gene>
    <name evidence="1" type="ORF">cyc_03144</name>
</gene>
<keyword evidence="2" id="KW-1185">Reference proteome</keyword>
<organism evidence="1 2">
    <name type="scientific">Cyclospora cayetanensis</name>
    <dbReference type="NCBI Taxonomy" id="88456"/>
    <lineage>
        <taxon>Eukaryota</taxon>
        <taxon>Sar</taxon>
        <taxon>Alveolata</taxon>
        <taxon>Apicomplexa</taxon>
        <taxon>Conoidasida</taxon>
        <taxon>Coccidia</taxon>
        <taxon>Eucoccidiorida</taxon>
        <taxon>Eimeriorina</taxon>
        <taxon>Eimeriidae</taxon>
        <taxon>Cyclospora</taxon>
    </lineage>
</organism>
<protein>
    <submittedName>
        <fullName evidence="1">Uncharacterized protein</fullName>
    </submittedName>
</protein>
<evidence type="ECO:0000313" key="2">
    <source>
        <dbReference type="Proteomes" id="UP000095192"/>
    </source>
</evidence>
<dbReference type="AlphaFoldDB" id="A0A1D3D796"/>
<dbReference type="Proteomes" id="UP000095192">
    <property type="component" value="Unassembled WGS sequence"/>
</dbReference>
<proteinExistence type="predicted"/>
<name>A0A1D3D796_9EIME</name>
<accession>A0A1D3D796</accession>
<comment type="caution">
    <text evidence="1">The sequence shown here is derived from an EMBL/GenBank/DDBJ whole genome shotgun (WGS) entry which is preliminary data.</text>
</comment>
<dbReference type="InParanoid" id="A0A1D3D796"/>